<feature type="binding site" description="axial binding residue" evidence="10">
    <location>
        <position position="262"/>
    </location>
    <ligand>
        <name>heme b</name>
        <dbReference type="ChEBI" id="CHEBI:60344"/>
    </ligand>
    <ligandPart>
        <name>Fe</name>
        <dbReference type="ChEBI" id="CHEBI:18248"/>
    </ligandPart>
</feature>
<evidence type="ECO:0000256" key="2">
    <source>
        <dbReference type="ARBA" id="ARBA00022617"/>
    </source>
</evidence>
<dbReference type="PROSITE" id="PS00436">
    <property type="entry name" value="PEROXIDASE_2"/>
    <property type="match status" value="1"/>
</dbReference>
<dbReference type="PRINTS" id="PR00460">
    <property type="entry name" value="BPEROXIDASE"/>
</dbReference>
<reference evidence="13 14" key="1">
    <citation type="submission" date="2016-03" db="EMBL/GenBank/DDBJ databases">
        <authorList>
            <person name="Bojesen A.M."/>
            <person name="Planet P."/>
            <person name="Hansen M.J."/>
        </authorList>
    </citation>
    <scope>NUCLEOTIDE SEQUENCE [LARGE SCALE GENOMIC DNA]</scope>
    <source>
        <strain evidence="13 14">B 234/94</strain>
    </source>
</reference>
<accession>A0A6G8JK18</accession>
<keyword evidence="4 10" id="KW-0560">Oxidoreductase</keyword>
<evidence type="ECO:0000313" key="13">
    <source>
        <dbReference type="EMBL" id="QIM67429.1"/>
    </source>
</evidence>
<dbReference type="GO" id="GO:0020037">
    <property type="term" value="F:heme binding"/>
    <property type="evidence" value="ECO:0007669"/>
    <property type="project" value="InterPro"/>
</dbReference>
<dbReference type="CDD" id="cd08200">
    <property type="entry name" value="catalase_peroxidase_2"/>
    <property type="match status" value="1"/>
</dbReference>
<dbReference type="AlphaFoldDB" id="A0A6G8JK18"/>
<dbReference type="Proteomes" id="UP000501366">
    <property type="component" value="Chromosome"/>
</dbReference>
<dbReference type="NCBIfam" id="TIGR00198">
    <property type="entry name" value="cat_per_HPI"/>
    <property type="match status" value="1"/>
</dbReference>
<dbReference type="Pfam" id="PF00141">
    <property type="entry name" value="peroxidase"/>
    <property type="match status" value="2"/>
</dbReference>
<evidence type="ECO:0000256" key="6">
    <source>
        <dbReference type="ARBA" id="ARBA00023324"/>
    </source>
</evidence>
<evidence type="ECO:0000256" key="11">
    <source>
        <dbReference type="RuleBase" id="RU003451"/>
    </source>
</evidence>
<dbReference type="GO" id="GO:0046872">
    <property type="term" value="F:metal ion binding"/>
    <property type="evidence" value="ECO:0007669"/>
    <property type="project" value="UniProtKB-KW"/>
</dbReference>
<keyword evidence="6 10" id="KW-0376">Hydrogen peroxide</keyword>
<keyword evidence="5 10" id="KW-0408">Iron</keyword>
<comment type="catalytic activity">
    <reaction evidence="8 10 11">
        <text>H2O2 + AH2 = A + 2 H2O</text>
        <dbReference type="Rhea" id="RHEA:30275"/>
        <dbReference type="ChEBI" id="CHEBI:13193"/>
        <dbReference type="ChEBI" id="CHEBI:15377"/>
        <dbReference type="ChEBI" id="CHEBI:16240"/>
        <dbReference type="ChEBI" id="CHEBI:17499"/>
        <dbReference type="EC" id="1.11.1.21"/>
    </reaction>
</comment>
<gene>
    <name evidence="10" type="primary">katG</name>
    <name evidence="13" type="ORF">A4G16_08660</name>
</gene>
<dbReference type="InterPro" id="IPR000763">
    <property type="entry name" value="Catalase_peroxidase"/>
</dbReference>
<feature type="domain" description="Plant heme peroxidase family profile" evidence="12">
    <location>
        <begin position="127"/>
        <end position="419"/>
    </location>
</feature>
<keyword evidence="2 10" id="KW-0349">Heme</keyword>
<dbReference type="PRINTS" id="PR00458">
    <property type="entry name" value="PEROXIDASE"/>
</dbReference>
<dbReference type="EC" id="1.11.1.21" evidence="10 11"/>
<dbReference type="InterPro" id="IPR019793">
    <property type="entry name" value="Peroxidases_heam-ligand_BS"/>
</dbReference>
<comment type="function">
    <text evidence="10">Bifunctional enzyme with both catalase and broad-spectrum peroxidase activity.</text>
</comment>
<evidence type="ECO:0000256" key="9">
    <source>
        <dbReference type="ARBA" id="ARBA00060838"/>
    </source>
</evidence>
<organism evidence="13 14">
    <name type="scientific">Mannheimia granulomatis</name>
    <dbReference type="NCBI Taxonomy" id="85402"/>
    <lineage>
        <taxon>Bacteria</taxon>
        <taxon>Pseudomonadati</taxon>
        <taxon>Pseudomonadota</taxon>
        <taxon>Gammaproteobacteria</taxon>
        <taxon>Pasteurellales</taxon>
        <taxon>Pasteurellaceae</taxon>
        <taxon>Mannheimia</taxon>
    </lineage>
</organism>
<name>A0A6G8JK18_9PAST</name>
<feature type="site" description="Transition state stabilizer" evidence="10">
    <location>
        <position position="90"/>
    </location>
</feature>
<dbReference type="PROSITE" id="PS50873">
    <property type="entry name" value="PEROXIDASE_4"/>
    <property type="match status" value="1"/>
</dbReference>
<evidence type="ECO:0000259" key="12">
    <source>
        <dbReference type="PROSITE" id="PS50873"/>
    </source>
</evidence>
<comment type="PTM">
    <text evidence="10">Formation of the three residue Trp-Tyr-Met cross-link is important for the catalase, but not the peroxidase activity of the enzyme.</text>
</comment>
<dbReference type="GO" id="GO:0005829">
    <property type="term" value="C:cytosol"/>
    <property type="evidence" value="ECO:0007669"/>
    <property type="project" value="TreeGrafter"/>
</dbReference>
<dbReference type="SUPFAM" id="SSF48113">
    <property type="entry name" value="Heme-dependent peroxidases"/>
    <property type="match status" value="2"/>
</dbReference>
<evidence type="ECO:0000313" key="14">
    <source>
        <dbReference type="Proteomes" id="UP000501366"/>
    </source>
</evidence>
<evidence type="ECO:0000256" key="1">
    <source>
        <dbReference type="ARBA" id="ARBA00022559"/>
    </source>
</evidence>
<dbReference type="KEGG" id="mgra:A4G16_08660"/>
<dbReference type="GO" id="GO:0070301">
    <property type="term" value="P:cellular response to hydrogen peroxide"/>
    <property type="evidence" value="ECO:0007669"/>
    <property type="project" value="TreeGrafter"/>
</dbReference>
<dbReference type="InterPro" id="IPR019794">
    <property type="entry name" value="Peroxidases_AS"/>
</dbReference>
<feature type="cross-link" description="Tryptophyl-tyrosyl-methioninium (Tyr-Met) (with Trp-93)" evidence="10">
    <location>
        <begin position="221"/>
        <end position="247"/>
    </location>
</feature>
<comment type="subunit">
    <text evidence="10">Homodimer or homotetramer.</text>
</comment>
<dbReference type="InterPro" id="IPR002016">
    <property type="entry name" value="Haem_peroxidase"/>
</dbReference>
<dbReference type="Gene3D" id="1.10.520.10">
    <property type="match status" value="2"/>
</dbReference>
<evidence type="ECO:0000256" key="4">
    <source>
        <dbReference type="ARBA" id="ARBA00023002"/>
    </source>
</evidence>
<protein>
    <recommendedName>
        <fullName evidence="10 11">Catalase-peroxidase</fullName>
        <shortName evidence="10">CP</shortName>
        <ecNumber evidence="10 11">1.11.1.21</ecNumber>
    </recommendedName>
    <alternativeName>
        <fullName evidence="10">Peroxidase/catalase</fullName>
    </alternativeName>
</protein>
<evidence type="ECO:0000256" key="7">
    <source>
        <dbReference type="ARBA" id="ARBA00049145"/>
    </source>
</evidence>
<dbReference type="PROSITE" id="PS00435">
    <property type="entry name" value="PEROXIDASE_1"/>
    <property type="match status" value="1"/>
</dbReference>
<sequence length="719" mass="79833">MKEQTAGCPFHGSVTSDQQGPMAWWPKALNLDILHQHDKKVNPLGEDFNYAEELKKLDVEALKKDIEAVLRDSQDWWPADHGYYGGLMARLAWHSAGSYRAADGRGGGNTGNIRFAPLASWPDNASLDKARRLLQPIKLKYGNKISWADLIILAGTMGYEAAGLKTFGFSFGREDIWHPEKDVYWGSEKEWLAPTGSEGSRWSGDRELENPLAAVMMGLIYINPEGVDGNPDPIKTARDMKITFKAMGMNNEETVALVAGGHTIGKQHGNYKGTVGAEPEAADLTEQGLGWATTAPGKMTSGIEGAWTTNPNRWDNEFFKLLFKYEDKFEIVRSPAGAKQWEPTEMDPEDMPCDQNDPSIKRKITMNDGDMALIKDPEYRKISERFRDDQAAFDDAFARAWFKLTHRDMGPKSRYIGPLVPSEDLIWQDPIPAPKHVPNEAEIEGLKAKILASGLTSQELIATAWDSARTFRQSDYRGGANGARIRLAPQKDWIGNEPERLAKVLAVYEKLSAETNVSIADLIVLGGTAAVEQAAKAAGVNITVPFAAGRGDALQEQTDVESFEYLKPVHDGFRNFQEGHYAPQPEELLLDRAQLMGLTAVEMTVLVGGLRVLGANFGGSKHGVFTDRVGVLSTDFFRNLVDMSNRWEATGRNSYNIVDRKSGETKFTATRVDLVFGSNSILRAYAEVYAQDDAHEKFVKDFVNAWVKVMNADRYDLKK</sequence>
<evidence type="ECO:0000256" key="8">
    <source>
        <dbReference type="ARBA" id="ARBA00051651"/>
    </source>
</evidence>
<dbReference type="InterPro" id="IPR010255">
    <property type="entry name" value="Haem_peroxidase_sf"/>
</dbReference>
<dbReference type="GO" id="GO:0042744">
    <property type="term" value="P:hydrogen peroxide catabolic process"/>
    <property type="evidence" value="ECO:0007669"/>
    <property type="project" value="UniProtKB-KW"/>
</dbReference>
<comment type="catalytic activity">
    <reaction evidence="7 10 11">
        <text>2 H2O2 = O2 + 2 H2O</text>
        <dbReference type="Rhea" id="RHEA:20309"/>
        <dbReference type="ChEBI" id="CHEBI:15377"/>
        <dbReference type="ChEBI" id="CHEBI:15379"/>
        <dbReference type="ChEBI" id="CHEBI:16240"/>
        <dbReference type="EC" id="1.11.1.21"/>
    </reaction>
</comment>
<dbReference type="PANTHER" id="PTHR30555:SF6">
    <property type="entry name" value="CATALASE-PEROXIDASE"/>
    <property type="match status" value="1"/>
</dbReference>
<comment type="caution">
    <text evidence="10">Lacks conserved residue(s) required for the propagation of feature annotation.</text>
</comment>
<dbReference type="FunFam" id="1.10.520.10:FF:000002">
    <property type="entry name" value="Catalase-peroxidase"/>
    <property type="match status" value="1"/>
</dbReference>
<dbReference type="RefSeq" id="WP_165889558.1">
    <property type="nucleotide sequence ID" value="NZ_CP015030.1"/>
</dbReference>
<dbReference type="EMBL" id="CP015030">
    <property type="protein sequence ID" value="QIM67429.1"/>
    <property type="molecule type" value="Genomic_DNA"/>
</dbReference>
<dbReference type="Gene3D" id="1.10.420.10">
    <property type="entry name" value="Peroxidase, domain 2"/>
    <property type="match status" value="2"/>
</dbReference>
<dbReference type="PANTHER" id="PTHR30555">
    <property type="entry name" value="HYDROPEROXIDASE I, BIFUNCTIONAL CATALASE-PEROXIDASE"/>
    <property type="match status" value="1"/>
</dbReference>
<keyword evidence="1 10" id="KW-0575">Peroxidase</keyword>
<feature type="active site" description="Proton acceptor" evidence="10">
    <location>
        <position position="94"/>
    </location>
</feature>
<dbReference type="FunFam" id="1.10.420.10:FF:000004">
    <property type="entry name" value="Catalase-peroxidase"/>
    <property type="match status" value="1"/>
</dbReference>
<comment type="similarity">
    <text evidence="9 10 11">Belongs to the peroxidase family. Peroxidase/catalase subfamily.</text>
</comment>
<dbReference type="GO" id="GO:0004096">
    <property type="term" value="F:catalase activity"/>
    <property type="evidence" value="ECO:0007669"/>
    <property type="project" value="UniProtKB-UniRule"/>
</dbReference>
<keyword evidence="3 10" id="KW-0479">Metal-binding</keyword>
<evidence type="ECO:0000256" key="5">
    <source>
        <dbReference type="ARBA" id="ARBA00023004"/>
    </source>
</evidence>
<evidence type="ECO:0000256" key="10">
    <source>
        <dbReference type="HAMAP-Rule" id="MF_01961"/>
    </source>
</evidence>
<dbReference type="NCBIfam" id="NF011635">
    <property type="entry name" value="PRK15061.1"/>
    <property type="match status" value="1"/>
</dbReference>
<proteinExistence type="inferred from homology"/>
<evidence type="ECO:0000256" key="3">
    <source>
        <dbReference type="ARBA" id="ARBA00022723"/>
    </source>
</evidence>
<comment type="cofactor">
    <cofactor evidence="10">
        <name>heme b</name>
        <dbReference type="ChEBI" id="CHEBI:60344"/>
    </cofactor>
    <text evidence="10">Binds 1 heme b (iron(II)-protoporphyrin IX) group per dimer.</text>
</comment>
<dbReference type="HAMAP" id="MF_01961">
    <property type="entry name" value="Catal_peroxid"/>
    <property type="match status" value="1"/>
</dbReference>